<organism evidence="2 3">
    <name type="scientific">Nepenthes gracilis</name>
    <name type="common">Slender pitcher plant</name>
    <dbReference type="NCBI Taxonomy" id="150966"/>
    <lineage>
        <taxon>Eukaryota</taxon>
        <taxon>Viridiplantae</taxon>
        <taxon>Streptophyta</taxon>
        <taxon>Embryophyta</taxon>
        <taxon>Tracheophyta</taxon>
        <taxon>Spermatophyta</taxon>
        <taxon>Magnoliopsida</taxon>
        <taxon>eudicotyledons</taxon>
        <taxon>Gunneridae</taxon>
        <taxon>Pentapetalae</taxon>
        <taxon>Caryophyllales</taxon>
        <taxon>Nepenthaceae</taxon>
        <taxon>Nepenthes</taxon>
    </lineage>
</organism>
<dbReference type="Pfam" id="PF06101">
    <property type="entry name" value="Vps62"/>
    <property type="match status" value="2"/>
</dbReference>
<evidence type="ECO:0000256" key="1">
    <source>
        <dbReference type="SAM" id="MobiDB-lite"/>
    </source>
</evidence>
<comment type="caution">
    <text evidence="2">The sequence shown here is derived from an EMBL/GenBank/DDBJ whole genome shotgun (WGS) entry which is preliminary data.</text>
</comment>
<dbReference type="InterPro" id="IPR009291">
    <property type="entry name" value="Vps62"/>
</dbReference>
<dbReference type="EMBL" id="BSYO01000039">
    <property type="protein sequence ID" value="GMH30911.1"/>
    <property type="molecule type" value="Genomic_DNA"/>
</dbReference>
<sequence>MMVMGAAFVIVDEIRRRKKSLVRDAFKLRKTEHSGFDHLLPGEGEGEEKSDRRGCLDAIVFVGIVSPISLLLISKSSHCHLRFPIDLQPHEGDKALGSVVTNKSKKPELEEARCVRENLTDECETCGLLGEASSEFLKLRQGVWNTRPCRQAMLGRGVSVGTFFCSSVPSVREELHIRAGGSTGEPVNPTGSNLPGGGTNDGEHVDDWVHLTLCISNFTANFIAYTSHKVVANGLMLVSWGTYWGIKLPFTHLKVAMVATLRGTYIQGSERLRIGVRKNCAQSKFSLDSSVKYEVLMAEYLQGKVVEVCWLQFIREWGPTIVSDLRTELDKLKLFSAGIVQRGRIDGTKGEE</sequence>
<reference evidence="2" key="1">
    <citation type="submission" date="2023-05" db="EMBL/GenBank/DDBJ databases">
        <title>Nepenthes gracilis genome sequencing.</title>
        <authorList>
            <person name="Fukushima K."/>
        </authorList>
    </citation>
    <scope>NUCLEOTIDE SEQUENCE</scope>
    <source>
        <strain evidence="2">SING2019-196</strain>
    </source>
</reference>
<dbReference type="PANTHER" id="PTHR48173">
    <property type="entry name" value="GNK2-HOMOLOGOUS DOMAIN-CONTAINING PROTEIN"/>
    <property type="match status" value="1"/>
</dbReference>
<evidence type="ECO:0000313" key="3">
    <source>
        <dbReference type="Proteomes" id="UP001279734"/>
    </source>
</evidence>
<dbReference type="Proteomes" id="UP001279734">
    <property type="component" value="Unassembled WGS sequence"/>
</dbReference>
<dbReference type="AlphaFoldDB" id="A0AAD3TKP4"/>
<name>A0AAD3TKP4_NEPGR</name>
<proteinExistence type="predicted"/>
<keyword evidence="3" id="KW-1185">Reference proteome</keyword>
<dbReference type="PANTHER" id="PTHR48173:SF2">
    <property type="entry name" value="VACUOLAR PROTEIN SORTING-ASSOCIATED PROTEIN 62"/>
    <property type="match status" value="1"/>
</dbReference>
<feature type="region of interest" description="Disordered" evidence="1">
    <location>
        <begin position="180"/>
        <end position="199"/>
    </location>
</feature>
<evidence type="ECO:0000313" key="2">
    <source>
        <dbReference type="EMBL" id="GMH30911.1"/>
    </source>
</evidence>
<gene>
    <name evidence="2" type="ORF">Nepgr_032754</name>
</gene>
<protein>
    <submittedName>
        <fullName evidence="2">Uncharacterized protein</fullName>
    </submittedName>
</protein>
<accession>A0AAD3TKP4</accession>